<dbReference type="Pfam" id="PF20090">
    <property type="entry name" value="DUF6482"/>
    <property type="match status" value="1"/>
</dbReference>
<protein>
    <submittedName>
        <fullName evidence="1">Uncharacterized protein</fullName>
    </submittedName>
</protein>
<sequence length="118" mass="12918">MSLYLCIGIYAVFHSQIIIGEKMTKVFTDQLAALPITEIVIKVIEGGRYTAFLALEGKLLRIFELDNTPLCRRSVAEIKAALLEHGCGSRVVLIHHSANDELMMPDAATTSSMKLALG</sequence>
<organism evidence="1 2">
    <name type="scientific">Zhongshania marina</name>
    <dbReference type="NCBI Taxonomy" id="2304603"/>
    <lineage>
        <taxon>Bacteria</taxon>
        <taxon>Pseudomonadati</taxon>
        <taxon>Pseudomonadota</taxon>
        <taxon>Gammaproteobacteria</taxon>
        <taxon>Cellvibrionales</taxon>
        <taxon>Spongiibacteraceae</taxon>
        <taxon>Zhongshania</taxon>
    </lineage>
</organism>
<dbReference type="InterPro" id="IPR045508">
    <property type="entry name" value="DUF6482"/>
</dbReference>
<dbReference type="EMBL" id="PQGG01000040">
    <property type="protein sequence ID" value="POP51399.1"/>
    <property type="molecule type" value="Genomic_DNA"/>
</dbReference>
<accession>A0A2S4HBT0</accession>
<gene>
    <name evidence="1" type="ORF">C0068_17335</name>
</gene>
<reference evidence="1" key="1">
    <citation type="submission" date="2018-01" db="EMBL/GenBank/DDBJ databases">
        <authorList>
            <person name="Yu X.-D."/>
        </authorList>
    </citation>
    <scope>NUCLEOTIDE SEQUENCE</scope>
    <source>
        <strain evidence="1">ZX-21</strain>
    </source>
</reference>
<dbReference type="Proteomes" id="UP000237222">
    <property type="component" value="Unassembled WGS sequence"/>
</dbReference>
<proteinExistence type="predicted"/>
<evidence type="ECO:0000313" key="1">
    <source>
        <dbReference type="EMBL" id="POP51399.1"/>
    </source>
</evidence>
<dbReference type="AlphaFoldDB" id="A0A2S4HBT0"/>
<evidence type="ECO:0000313" key="2">
    <source>
        <dbReference type="Proteomes" id="UP000237222"/>
    </source>
</evidence>
<comment type="caution">
    <text evidence="1">The sequence shown here is derived from an EMBL/GenBank/DDBJ whole genome shotgun (WGS) entry which is preliminary data.</text>
</comment>
<name>A0A2S4HBT0_9GAMM</name>